<proteinExistence type="predicted"/>
<gene>
    <name evidence="2" type="ORF">BDEG_24063</name>
</gene>
<name>A0A177WKV4_BATDL</name>
<evidence type="ECO:0000313" key="2">
    <source>
        <dbReference type="EMBL" id="OAJ40314.1"/>
    </source>
</evidence>
<organism evidence="2 3">
    <name type="scientific">Batrachochytrium dendrobatidis (strain JEL423)</name>
    <dbReference type="NCBI Taxonomy" id="403673"/>
    <lineage>
        <taxon>Eukaryota</taxon>
        <taxon>Fungi</taxon>
        <taxon>Fungi incertae sedis</taxon>
        <taxon>Chytridiomycota</taxon>
        <taxon>Chytridiomycota incertae sedis</taxon>
        <taxon>Chytridiomycetes</taxon>
        <taxon>Rhizophydiales</taxon>
        <taxon>Rhizophydiales incertae sedis</taxon>
        <taxon>Batrachochytrium</taxon>
    </lineage>
</organism>
<feature type="transmembrane region" description="Helical" evidence="1">
    <location>
        <begin position="7"/>
        <end position="25"/>
    </location>
</feature>
<keyword evidence="1" id="KW-1133">Transmembrane helix</keyword>
<sequence length="217" mass="25655">MNLFFGLCSMLLAVMVAFNLHIVFLVRLQNTLWCEKWYYIVTTVIPLTIVSIKATQGQLRLKEYECIFEFPSDWSNFRQMLEMRSLTHFLDHDLHYYQLDMVWMGVYYNYVLCYYHNYSLDKNEQANLAAAYNQPPNSVVSSAKKNYQAVVMGLLHTIVFFFDPTIGMIAENLRQYLIDKYVMDFEDQVLAQKSKTTKDRCTELRQRSMFSGKSIQE</sequence>
<accession>A0A177WKV4</accession>
<protein>
    <submittedName>
        <fullName evidence="2">Uncharacterized protein</fullName>
    </submittedName>
</protein>
<keyword evidence="1" id="KW-0812">Transmembrane</keyword>
<dbReference type="AlphaFoldDB" id="A0A177WKV4"/>
<dbReference type="VEuPathDB" id="FungiDB:BDEG_24063"/>
<dbReference type="Proteomes" id="UP000077115">
    <property type="component" value="Unassembled WGS sequence"/>
</dbReference>
<reference evidence="2 3" key="1">
    <citation type="submission" date="2006-10" db="EMBL/GenBank/DDBJ databases">
        <title>The Genome Sequence of Batrachochytrium dendrobatidis JEL423.</title>
        <authorList>
            <consortium name="The Broad Institute Genome Sequencing Platform"/>
            <person name="Birren B."/>
            <person name="Lander E."/>
            <person name="Galagan J."/>
            <person name="Cuomo C."/>
            <person name="Devon K."/>
            <person name="Jaffe D."/>
            <person name="Butler J."/>
            <person name="Alvarez P."/>
            <person name="Gnerre S."/>
            <person name="Grabherr M."/>
            <person name="Kleber M."/>
            <person name="Mauceli E."/>
            <person name="Brockman W."/>
            <person name="Young S."/>
            <person name="LaButti K."/>
            <person name="Sykes S."/>
            <person name="DeCaprio D."/>
            <person name="Crawford M."/>
            <person name="Koehrsen M."/>
            <person name="Engels R."/>
            <person name="Montgomery P."/>
            <person name="Pearson M."/>
            <person name="Howarth C."/>
            <person name="Larson L."/>
            <person name="White J."/>
            <person name="O'Leary S."/>
            <person name="Kodira C."/>
            <person name="Zeng Q."/>
            <person name="Yandava C."/>
            <person name="Alvarado L."/>
            <person name="Longcore J."/>
            <person name="James T."/>
        </authorList>
    </citation>
    <scope>NUCLEOTIDE SEQUENCE [LARGE SCALE GENOMIC DNA]</scope>
    <source>
        <strain evidence="2 3">JEL423</strain>
    </source>
</reference>
<reference evidence="2 3" key="2">
    <citation type="submission" date="2016-05" db="EMBL/GenBank/DDBJ databases">
        <title>Lineage-specific infection strategies underlie the spectrum of fungal disease in amphibians.</title>
        <authorList>
            <person name="Cuomo C.A."/>
            <person name="Farrer R.A."/>
            <person name="James T."/>
            <person name="Longcore J."/>
            <person name="Birren B."/>
        </authorList>
    </citation>
    <scope>NUCLEOTIDE SEQUENCE [LARGE SCALE GENOMIC DNA]</scope>
    <source>
        <strain evidence="2 3">JEL423</strain>
    </source>
</reference>
<dbReference type="EMBL" id="DS022304">
    <property type="protein sequence ID" value="OAJ40314.1"/>
    <property type="molecule type" value="Genomic_DNA"/>
</dbReference>
<evidence type="ECO:0000313" key="3">
    <source>
        <dbReference type="Proteomes" id="UP000077115"/>
    </source>
</evidence>
<evidence type="ECO:0000256" key="1">
    <source>
        <dbReference type="SAM" id="Phobius"/>
    </source>
</evidence>
<keyword evidence="1" id="KW-0472">Membrane</keyword>